<organism evidence="6 7">
    <name type="scientific">Bombella dulcis</name>
    <dbReference type="NCBI Taxonomy" id="2967339"/>
    <lineage>
        <taxon>Bacteria</taxon>
        <taxon>Pseudomonadati</taxon>
        <taxon>Pseudomonadota</taxon>
        <taxon>Alphaproteobacteria</taxon>
        <taxon>Acetobacterales</taxon>
        <taxon>Acetobacteraceae</taxon>
        <taxon>Bombella</taxon>
    </lineage>
</organism>
<feature type="signal peptide" evidence="4">
    <location>
        <begin position="1"/>
        <end position="30"/>
    </location>
</feature>
<dbReference type="EMBL" id="JANIDV010000002">
    <property type="protein sequence ID" value="MCX5616220.1"/>
    <property type="molecule type" value="Genomic_DNA"/>
</dbReference>
<feature type="compositionally biased region" description="Polar residues" evidence="3">
    <location>
        <begin position="362"/>
        <end position="372"/>
    </location>
</feature>
<gene>
    <name evidence="6" type="ORF">NQF87_04425</name>
</gene>
<dbReference type="SUPFAM" id="SSF56925">
    <property type="entry name" value="OMPA-like"/>
    <property type="match status" value="1"/>
</dbReference>
<reference evidence="6" key="1">
    <citation type="submission" date="2022-07" db="EMBL/GenBank/DDBJ databases">
        <title>Bombella genomes.</title>
        <authorList>
            <person name="Harer L."/>
            <person name="Styblova S."/>
            <person name="Ehrmann M."/>
        </authorList>
    </citation>
    <scope>NUCLEOTIDE SEQUENCE</scope>
    <source>
        <strain evidence="6">TMW 2.2559</strain>
    </source>
</reference>
<dbReference type="RefSeq" id="WP_266127214.1">
    <property type="nucleotide sequence ID" value="NZ_JANIDV010000002.1"/>
</dbReference>
<dbReference type="Gene3D" id="3.30.1330.60">
    <property type="entry name" value="OmpA-like domain"/>
    <property type="match status" value="1"/>
</dbReference>
<feature type="compositionally biased region" description="Basic and acidic residues" evidence="3">
    <location>
        <begin position="373"/>
        <end position="382"/>
    </location>
</feature>
<dbReference type="PANTHER" id="PTHR30329:SF21">
    <property type="entry name" value="LIPOPROTEIN YIAD-RELATED"/>
    <property type="match status" value="1"/>
</dbReference>
<protein>
    <submittedName>
        <fullName evidence="6">OmpA family protein</fullName>
    </submittedName>
</protein>
<dbReference type="InterPro" id="IPR036737">
    <property type="entry name" value="OmpA-like_sf"/>
</dbReference>
<dbReference type="InterPro" id="IPR027385">
    <property type="entry name" value="Beta-barrel_OMP"/>
</dbReference>
<dbReference type="Pfam" id="PF13505">
    <property type="entry name" value="OMP_b-brl"/>
    <property type="match status" value="1"/>
</dbReference>
<dbReference type="Gene3D" id="2.40.160.20">
    <property type="match status" value="1"/>
</dbReference>
<feature type="region of interest" description="Disordered" evidence="3">
    <location>
        <begin position="361"/>
        <end position="382"/>
    </location>
</feature>
<sequence length="382" mass="41640">MNTRTSIASLLARSVCAACLSVMAFGAAEAQPVRGLYVAGAAGASFNQSQTVNPHTKLFPRGRDDYTTGITGLGSIGWGLGDGFRVEVEGNYRNNRLSRFHSPGFSSSAHGHQQKYGGMANALFDMDIGQNWIYPYFGAGIGYGSQFTNTAIRGTGPNRGYRQRTRDSAGGFAYQGIFGVSLPVPWVVGLSTTMEYRFYTITGRHRHFTTATYNFSNPENDPVSGKRGSRTDFNHSLMLGLRYEFNPAPPPPTPAQTLSSTPAPSPVRTYLVFFDWNRDSLSDRARAIVETAARNSTSAQFTRIQVNGHSDSSAVRPGSREAEAYNMSLSLRRARTIKAELIRDGVPAGVIDVHGFGDTRPLVSTQPGTAEPQNRRVEIDFQ</sequence>
<evidence type="ECO:0000313" key="7">
    <source>
        <dbReference type="Proteomes" id="UP001165633"/>
    </source>
</evidence>
<evidence type="ECO:0000256" key="2">
    <source>
        <dbReference type="PROSITE-ProRule" id="PRU00473"/>
    </source>
</evidence>
<dbReference type="InterPro" id="IPR050330">
    <property type="entry name" value="Bact_OuterMem_StrucFunc"/>
</dbReference>
<accession>A0ABT3WAU7</accession>
<dbReference type="SUPFAM" id="SSF103088">
    <property type="entry name" value="OmpA-like"/>
    <property type="match status" value="1"/>
</dbReference>
<comment type="caution">
    <text evidence="6">The sequence shown here is derived from an EMBL/GenBank/DDBJ whole genome shotgun (WGS) entry which is preliminary data.</text>
</comment>
<keyword evidence="7" id="KW-1185">Reference proteome</keyword>
<dbReference type="PANTHER" id="PTHR30329">
    <property type="entry name" value="STATOR ELEMENT OF FLAGELLAR MOTOR COMPLEX"/>
    <property type="match status" value="1"/>
</dbReference>
<dbReference type="CDD" id="cd07185">
    <property type="entry name" value="OmpA_C-like"/>
    <property type="match status" value="1"/>
</dbReference>
<evidence type="ECO:0000313" key="6">
    <source>
        <dbReference type="EMBL" id="MCX5616220.1"/>
    </source>
</evidence>
<dbReference type="Pfam" id="PF00691">
    <property type="entry name" value="OmpA"/>
    <property type="match status" value="1"/>
</dbReference>
<feature type="chain" id="PRO_5046547320" evidence="4">
    <location>
        <begin position="31"/>
        <end position="382"/>
    </location>
</feature>
<dbReference type="InterPro" id="IPR006665">
    <property type="entry name" value="OmpA-like"/>
</dbReference>
<dbReference type="InterPro" id="IPR011250">
    <property type="entry name" value="OMP/PagP_B-barrel"/>
</dbReference>
<dbReference type="PROSITE" id="PS51123">
    <property type="entry name" value="OMPA_2"/>
    <property type="match status" value="1"/>
</dbReference>
<proteinExistence type="predicted"/>
<keyword evidence="2" id="KW-0472">Membrane</keyword>
<evidence type="ECO:0000259" key="5">
    <source>
        <dbReference type="PROSITE" id="PS51123"/>
    </source>
</evidence>
<evidence type="ECO:0000256" key="4">
    <source>
        <dbReference type="SAM" id="SignalP"/>
    </source>
</evidence>
<evidence type="ECO:0000256" key="1">
    <source>
        <dbReference type="ARBA" id="ARBA00022729"/>
    </source>
</evidence>
<keyword evidence="1 4" id="KW-0732">Signal</keyword>
<name>A0ABT3WAU7_9PROT</name>
<evidence type="ECO:0000256" key="3">
    <source>
        <dbReference type="SAM" id="MobiDB-lite"/>
    </source>
</evidence>
<feature type="domain" description="OmpA-like" evidence="5">
    <location>
        <begin position="261"/>
        <end position="382"/>
    </location>
</feature>
<dbReference type="Proteomes" id="UP001165633">
    <property type="component" value="Unassembled WGS sequence"/>
</dbReference>